<sequence length="167" mass="17883">MTPRRPPRPGARRGSALAEFGLVAPLFMMLTLGLIEGAWQTLTAAVLDLGVRQASRFGAIGSAAPDWLPAPAPASREDALRRIVLHYGSGVLDPSRLSVTLTAYAGPTALRTGVGGVSGTAGEGSAMVMYRFDYIQPAFTLSPLMQQLWGRTSFQHQSRTVVRNEPF</sequence>
<name>A0A502GEQ0_9PROT</name>
<gene>
    <name evidence="3" type="ORF">EAH89_05905</name>
</gene>
<evidence type="ECO:0000313" key="3">
    <source>
        <dbReference type="EMBL" id="TPG59760.1"/>
    </source>
</evidence>
<keyword evidence="4" id="KW-1185">Reference proteome</keyword>
<dbReference type="EMBL" id="RCZP01000003">
    <property type="protein sequence ID" value="TPG59760.1"/>
    <property type="molecule type" value="Genomic_DNA"/>
</dbReference>
<dbReference type="OrthoDB" id="7274606at2"/>
<proteinExistence type="predicted"/>
<comment type="caution">
    <text evidence="3">The sequence shown here is derived from an EMBL/GenBank/DDBJ whole genome shotgun (WGS) entry which is preliminary data.</text>
</comment>
<dbReference type="RefSeq" id="WP_140881858.1">
    <property type="nucleotide sequence ID" value="NZ_RCZP01000003.1"/>
</dbReference>
<keyword evidence="1" id="KW-1133">Transmembrane helix</keyword>
<organism evidence="3 4">
    <name type="scientific">Muricoccus nepalensis</name>
    <dbReference type="NCBI Taxonomy" id="1854500"/>
    <lineage>
        <taxon>Bacteria</taxon>
        <taxon>Pseudomonadati</taxon>
        <taxon>Pseudomonadota</taxon>
        <taxon>Alphaproteobacteria</taxon>
        <taxon>Acetobacterales</taxon>
        <taxon>Roseomonadaceae</taxon>
        <taxon>Muricoccus</taxon>
    </lineage>
</organism>
<dbReference type="Pfam" id="PF07811">
    <property type="entry name" value="TadE"/>
    <property type="match status" value="1"/>
</dbReference>
<dbReference type="AlphaFoldDB" id="A0A502GEQ0"/>
<evidence type="ECO:0000313" key="4">
    <source>
        <dbReference type="Proteomes" id="UP000317078"/>
    </source>
</evidence>
<dbReference type="Proteomes" id="UP000317078">
    <property type="component" value="Unassembled WGS sequence"/>
</dbReference>
<dbReference type="InterPro" id="IPR012495">
    <property type="entry name" value="TadE-like_dom"/>
</dbReference>
<protein>
    <submittedName>
        <fullName evidence="3">Pilus assembly protein</fullName>
    </submittedName>
</protein>
<feature type="transmembrane region" description="Helical" evidence="1">
    <location>
        <begin position="20"/>
        <end position="39"/>
    </location>
</feature>
<feature type="domain" description="TadE-like" evidence="2">
    <location>
        <begin position="14"/>
        <end position="56"/>
    </location>
</feature>
<accession>A0A502GEQ0</accession>
<keyword evidence="1" id="KW-0812">Transmembrane</keyword>
<evidence type="ECO:0000256" key="1">
    <source>
        <dbReference type="SAM" id="Phobius"/>
    </source>
</evidence>
<evidence type="ECO:0000259" key="2">
    <source>
        <dbReference type="Pfam" id="PF07811"/>
    </source>
</evidence>
<reference evidence="3 4" key="1">
    <citation type="journal article" date="2019" name="Environ. Microbiol.">
        <title>Species interactions and distinct microbial communities in high Arctic permafrost affected cryosols are associated with the CH4 and CO2 gas fluxes.</title>
        <authorList>
            <person name="Altshuler I."/>
            <person name="Hamel J."/>
            <person name="Turney S."/>
            <person name="Magnuson E."/>
            <person name="Levesque R."/>
            <person name="Greer C."/>
            <person name="Whyte L.G."/>
        </authorList>
    </citation>
    <scope>NUCLEOTIDE SEQUENCE [LARGE SCALE GENOMIC DNA]</scope>
    <source>
        <strain evidence="3 4">S9.3B</strain>
    </source>
</reference>
<keyword evidence="1" id="KW-0472">Membrane</keyword>